<keyword evidence="2" id="KW-1185">Reference proteome</keyword>
<dbReference type="Gene3D" id="2.60.120.10">
    <property type="entry name" value="Jelly Rolls"/>
    <property type="match status" value="1"/>
</dbReference>
<dbReference type="EMBL" id="DS989860">
    <property type="protein sequence ID" value="EDX73090.1"/>
    <property type="molecule type" value="Genomic_DNA"/>
</dbReference>
<dbReference type="eggNOG" id="ENOG50315N7">
    <property type="taxonomic scope" value="Bacteria"/>
</dbReference>
<evidence type="ECO:0008006" key="3">
    <source>
        <dbReference type="Google" id="ProtNLM"/>
    </source>
</evidence>
<evidence type="ECO:0000313" key="1">
    <source>
        <dbReference type="EMBL" id="EDX73090.1"/>
    </source>
</evidence>
<evidence type="ECO:0000313" key="2">
    <source>
        <dbReference type="Proteomes" id="UP000003835"/>
    </source>
</evidence>
<gene>
    <name evidence="1" type="ORF">MC7420_2708</name>
</gene>
<dbReference type="STRING" id="118168.MC7420_2708"/>
<dbReference type="RefSeq" id="WP_006103891.1">
    <property type="nucleotide sequence ID" value="NZ_DS989860.1"/>
</dbReference>
<dbReference type="Proteomes" id="UP000003835">
    <property type="component" value="Unassembled WGS sequence"/>
</dbReference>
<protein>
    <recommendedName>
        <fullName evidence="3">Cupin 2 conserved barrel domain-containing protein</fullName>
    </recommendedName>
</protein>
<dbReference type="SUPFAM" id="SSF51182">
    <property type="entry name" value="RmlC-like cupins"/>
    <property type="match status" value="1"/>
</dbReference>
<proteinExistence type="predicted"/>
<organism evidence="1 2">
    <name type="scientific">Coleofasciculus chthonoplastes PCC 7420</name>
    <dbReference type="NCBI Taxonomy" id="118168"/>
    <lineage>
        <taxon>Bacteria</taxon>
        <taxon>Bacillati</taxon>
        <taxon>Cyanobacteriota</taxon>
        <taxon>Cyanophyceae</taxon>
        <taxon>Coleofasciculales</taxon>
        <taxon>Coleofasciculaceae</taxon>
        <taxon>Coleofasciculus</taxon>
    </lineage>
</organism>
<reference evidence="1 2" key="1">
    <citation type="submission" date="2008-07" db="EMBL/GenBank/DDBJ databases">
        <authorList>
            <person name="Tandeau de Marsac N."/>
            <person name="Ferriera S."/>
            <person name="Johnson J."/>
            <person name="Kravitz S."/>
            <person name="Beeson K."/>
            <person name="Sutton G."/>
            <person name="Rogers Y.-H."/>
            <person name="Friedman R."/>
            <person name="Frazier M."/>
            <person name="Venter J.C."/>
        </authorList>
    </citation>
    <scope>NUCLEOTIDE SEQUENCE [LARGE SCALE GENOMIC DNA]</scope>
    <source>
        <strain evidence="1 2">PCC 7420</strain>
    </source>
</reference>
<dbReference type="InterPro" id="IPR014710">
    <property type="entry name" value="RmlC-like_jellyroll"/>
</dbReference>
<name>B4VYH2_9CYAN</name>
<dbReference type="InterPro" id="IPR011051">
    <property type="entry name" value="RmlC_Cupin_sf"/>
</dbReference>
<dbReference type="HOGENOM" id="CLU_129803_0_0_3"/>
<accession>B4VYH2</accession>
<dbReference type="AlphaFoldDB" id="B4VYH2"/>
<dbReference type="OrthoDB" id="9796518at2"/>
<sequence length="151" mass="17612">MLIKPRKKQLQEIVHNQEVFAIIITTEFNQPGIHFFTPDSFSQQLAYMRHPTGKTITPHIHNQVRREVFYTQEVLFIKQGKLRVDFYDDQQQYLESHILEAGDVILLIKGGHGFEVLEEVEMIEVKQGPYVGNEDKTRFLGVESKQVKITD</sequence>